<dbReference type="PANTHER" id="PTHR35185">
    <property type="entry name" value="SERINE/THREONINE-RICH PROTEIN ADG2-RELATED"/>
    <property type="match status" value="1"/>
</dbReference>
<name>A0A550C8H2_9AGAR</name>
<dbReference type="STRING" id="97359.A0A550C8H2"/>
<proteinExistence type="predicted"/>
<dbReference type="InterPro" id="IPR018466">
    <property type="entry name" value="Kre9/Knh1-like_N"/>
</dbReference>
<dbReference type="AlphaFoldDB" id="A0A550C8H2"/>
<dbReference type="EMBL" id="VDMD01000018">
    <property type="protein sequence ID" value="TRM61079.1"/>
    <property type="molecule type" value="Genomic_DNA"/>
</dbReference>
<dbReference type="Proteomes" id="UP000320762">
    <property type="component" value="Unassembled WGS sequence"/>
</dbReference>
<dbReference type="InterPro" id="IPR052479">
    <property type="entry name" value="GPI-anchor_Adhesion_Reg"/>
</dbReference>
<dbReference type="PANTHER" id="PTHR35185:SF1">
    <property type="entry name" value="UPF0619 GPI-ANCHORED MEMBRANE PROTEIN C1322.10"/>
    <property type="match status" value="1"/>
</dbReference>
<evidence type="ECO:0000259" key="4">
    <source>
        <dbReference type="Pfam" id="PF10342"/>
    </source>
</evidence>
<evidence type="ECO:0000256" key="1">
    <source>
        <dbReference type="ARBA" id="ARBA00022729"/>
    </source>
</evidence>
<comment type="caution">
    <text evidence="5">The sequence shown here is derived from an EMBL/GenBank/DDBJ whole genome shotgun (WGS) entry which is preliminary data.</text>
</comment>
<feature type="chain" id="PRO_5021865209" description="Yeast cell wall synthesis Kre9/Knh1-like N-terminal domain-containing protein" evidence="3">
    <location>
        <begin position="17"/>
        <end position="198"/>
    </location>
</feature>
<keyword evidence="6" id="KW-1185">Reference proteome</keyword>
<sequence length="198" mass="19578">MYAAAILLAFVASAVAITVTEPNASVDWTNKGQQTVKWDAVNTDASNFTIVLTNEDRSVMPDNNQVLAALVDSSLGQTSVGAPSGGWPTGGTFRVNFVKSETDLTTIYAQSPEFNITEDTSSSSSSSSSSGSTTASRSNSATSATGTSTVPPTAVEAGSSGSATASGGATTPSNGASATTFGAAGLAGALAFVGAMLA</sequence>
<gene>
    <name evidence="5" type="ORF">BD626DRAFT_502639</name>
</gene>
<evidence type="ECO:0000313" key="6">
    <source>
        <dbReference type="Proteomes" id="UP000320762"/>
    </source>
</evidence>
<organism evidence="5 6">
    <name type="scientific">Schizophyllum amplum</name>
    <dbReference type="NCBI Taxonomy" id="97359"/>
    <lineage>
        <taxon>Eukaryota</taxon>
        <taxon>Fungi</taxon>
        <taxon>Dikarya</taxon>
        <taxon>Basidiomycota</taxon>
        <taxon>Agaricomycotina</taxon>
        <taxon>Agaricomycetes</taxon>
        <taxon>Agaricomycetidae</taxon>
        <taxon>Agaricales</taxon>
        <taxon>Schizophyllaceae</taxon>
        <taxon>Schizophyllum</taxon>
    </lineage>
</organism>
<feature type="signal peptide" evidence="3">
    <location>
        <begin position="1"/>
        <end position="16"/>
    </location>
</feature>
<evidence type="ECO:0000256" key="3">
    <source>
        <dbReference type="SAM" id="SignalP"/>
    </source>
</evidence>
<evidence type="ECO:0000313" key="5">
    <source>
        <dbReference type="EMBL" id="TRM61079.1"/>
    </source>
</evidence>
<reference evidence="5 6" key="1">
    <citation type="journal article" date="2019" name="New Phytol.">
        <title>Comparative genomics reveals unique wood-decay strategies and fruiting body development in the Schizophyllaceae.</title>
        <authorList>
            <person name="Almasi E."/>
            <person name="Sahu N."/>
            <person name="Krizsan K."/>
            <person name="Balint B."/>
            <person name="Kovacs G.M."/>
            <person name="Kiss B."/>
            <person name="Cseklye J."/>
            <person name="Drula E."/>
            <person name="Henrissat B."/>
            <person name="Nagy I."/>
            <person name="Chovatia M."/>
            <person name="Adam C."/>
            <person name="LaButti K."/>
            <person name="Lipzen A."/>
            <person name="Riley R."/>
            <person name="Grigoriev I.V."/>
            <person name="Nagy L.G."/>
        </authorList>
    </citation>
    <scope>NUCLEOTIDE SEQUENCE [LARGE SCALE GENOMIC DNA]</scope>
    <source>
        <strain evidence="5 6">NL-1724</strain>
    </source>
</reference>
<dbReference type="OrthoDB" id="5316007at2759"/>
<protein>
    <recommendedName>
        <fullName evidence="4">Yeast cell wall synthesis Kre9/Knh1-like N-terminal domain-containing protein</fullName>
    </recommendedName>
</protein>
<evidence type="ECO:0000256" key="2">
    <source>
        <dbReference type="SAM" id="MobiDB-lite"/>
    </source>
</evidence>
<feature type="compositionally biased region" description="Low complexity" evidence="2">
    <location>
        <begin position="157"/>
        <end position="174"/>
    </location>
</feature>
<feature type="domain" description="Yeast cell wall synthesis Kre9/Knh1-like N-terminal" evidence="4">
    <location>
        <begin position="22"/>
        <end position="116"/>
    </location>
</feature>
<accession>A0A550C8H2</accession>
<feature type="compositionally biased region" description="Low complexity" evidence="2">
    <location>
        <begin position="120"/>
        <end position="149"/>
    </location>
</feature>
<keyword evidence="1 3" id="KW-0732">Signal</keyword>
<feature type="region of interest" description="Disordered" evidence="2">
    <location>
        <begin position="116"/>
        <end position="174"/>
    </location>
</feature>
<dbReference type="Pfam" id="PF10342">
    <property type="entry name" value="Kre9_KNH"/>
    <property type="match status" value="1"/>
</dbReference>